<dbReference type="Pfam" id="PF14243">
    <property type="entry name" value="R2K_3"/>
    <property type="match status" value="1"/>
</dbReference>
<evidence type="ECO:0000313" key="3">
    <source>
        <dbReference type="Proteomes" id="UP001596356"/>
    </source>
</evidence>
<organism evidence="2 3">
    <name type="scientific">Branchiibius cervicis</name>
    <dbReference type="NCBI Taxonomy" id="908252"/>
    <lineage>
        <taxon>Bacteria</taxon>
        <taxon>Bacillati</taxon>
        <taxon>Actinomycetota</taxon>
        <taxon>Actinomycetes</taxon>
        <taxon>Micrococcales</taxon>
        <taxon>Dermacoccaceae</taxon>
        <taxon>Branchiibius</taxon>
    </lineage>
</organism>
<name>A0ABW2ATV3_9MICO</name>
<reference evidence="3" key="1">
    <citation type="journal article" date="2019" name="Int. J. Syst. Evol. Microbiol.">
        <title>The Global Catalogue of Microorganisms (GCM) 10K type strain sequencing project: providing services to taxonomists for standard genome sequencing and annotation.</title>
        <authorList>
            <consortium name="The Broad Institute Genomics Platform"/>
            <consortium name="The Broad Institute Genome Sequencing Center for Infectious Disease"/>
            <person name="Wu L."/>
            <person name="Ma J."/>
        </authorList>
    </citation>
    <scope>NUCLEOTIDE SEQUENCE [LARGE SCALE GENOMIC DNA]</scope>
    <source>
        <strain evidence="3">NBRC 106593</strain>
    </source>
</reference>
<sequence>MAKDTRTLHVVTHQRWIADDFAAAPPDGWQVRHSNGLDVPAVGPGDALWAPMAWVARAYRSGMSHPLAAPTPLLADLIAPHHLKRPLVTMTLRETERMTAKRPVFAKLAMMKHEGLPAQWYADVGEFRCAAEKLGASESTMVSLCWDRMLWLAEYRLFVAGGHAVGASRYLVRDSATGEPMLWSEELDQVPAPQGELAEAIDFGEQVLVGPVERPSLNACTLDVGWSPDTGWSVIEVNPAWCSAVYGTPIDAAWRSVLDANSPAPQSLWTPDPWLRKIAGRQTPLSIRTDEPVACEATPARGASPDERRAVLAYAGPRLTRRTVNK</sequence>
<dbReference type="EMBL" id="JBHSWJ010000002">
    <property type="protein sequence ID" value="MFC6714290.1"/>
    <property type="molecule type" value="Genomic_DNA"/>
</dbReference>
<dbReference type="RefSeq" id="WP_377822662.1">
    <property type="nucleotide sequence ID" value="NZ_JBHSWJ010000002.1"/>
</dbReference>
<dbReference type="InterPro" id="IPR025643">
    <property type="entry name" value="R2K_3"/>
</dbReference>
<keyword evidence="3" id="KW-1185">Reference proteome</keyword>
<comment type="caution">
    <text evidence="2">The sequence shown here is derived from an EMBL/GenBank/DDBJ whole genome shotgun (WGS) entry which is preliminary data.</text>
</comment>
<gene>
    <name evidence="2" type="ORF">ACFQBT_10885</name>
</gene>
<dbReference type="Proteomes" id="UP001596356">
    <property type="component" value="Unassembled WGS sequence"/>
</dbReference>
<accession>A0ABW2ATV3</accession>
<evidence type="ECO:0000259" key="1">
    <source>
        <dbReference type="Pfam" id="PF14243"/>
    </source>
</evidence>
<proteinExistence type="predicted"/>
<evidence type="ECO:0000313" key="2">
    <source>
        <dbReference type="EMBL" id="MFC6714290.1"/>
    </source>
</evidence>
<protein>
    <submittedName>
        <fullName evidence="2">ATP-grasp domain-containing protein</fullName>
    </submittedName>
</protein>
<feature type="domain" description="ATP-grasp" evidence="1">
    <location>
        <begin position="71"/>
        <end position="257"/>
    </location>
</feature>